<dbReference type="Pfam" id="PF19614">
    <property type="entry name" value="DUF6119"/>
    <property type="match status" value="1"/>
</dbReference>
<reference evidence="1" key="1">
    <citation type="submission" date="2021-01" db="EMBL/GenBank/DDBJ databases">
        <title>Modified the classification status of verrucomicrobia.</title>
        <authorList>
            <person name="Feng X."/>
        </authorList>
    </citation>
    <scope>NUCLEOTIDE SEQUENCE</scope>
    <source>
        <strain evidence="1">KCTC 22201</strain>
    </source>
</reference>
<dbReference type="EMBL" id="JAENII010000006">
    <property type="protein sequence ID" value="MBK1827358.1"/>
    <property type="molecule type" value="Genomic_DNA"/>
</dbReference>
<organism evidence="1 2">
    <name type="scientific">Haloferula rosea</name>
    <dbReference type="NCBI Taxonomy" id="490093"/>
    <lineage>
        <taxon>Bacteria</taxon>
        <taxon>Pseudomonadati</taxon>
        <taxon>Verrucomicrobiota</taxon>
        <taxon>Verrucomicrobiia</taxon>
        <taxon>Verrucomicrobiales</taxon>
        <taxon>Verrucomicrobiaceae</taxon>
        <taxon>Haloferula</taxon>
    </lineage>
</organism>
<proteinExistence type="predicted"/>
<gene>
    <name evidence="1" type="ORF">JIN81_10015</name>
</gene>
<dbReference type="Proteomes" id="UP000658278">
    <property type="component" value="Unassembled WGS sequence"/>
</dbReference>
<keyword evidence="2" id="KW-1185">Reference proteome</keyword>
<dbReference type="NCBIfam" id="TIGR04141">
    <property type="entry name" value="TIGR04141 family sporadically distributed protein"/>
    <property type="match status" value="1"/>
</dbReference>
<sequence>MFLLKDSITNPEDALDPDKSRTAIQLADNSSVWGTLFVGAQKRGIPDWVGMLNQFLVEPVVDVYSASIAAVLIVWHEERYFALTFGSGRFLLDPRACVRDFGLKVTLNRVDPAKLRSMDSKVYDDLVVSTRKQLSRSGAVANFELDVGRALLRGVTGDANDGEIFKRLTGASALRFTTELSFSQLDDILEEVVAAYEDTTYQANFGWIDNVREVNEERAEELDGLLETALLQPDAGGAYLAPADVVDWTEIDAFNYTGGSSGVEYQDLSLPAYVAIHIGKGQPPDIAALKRHRVKVRRDGQPQWRDEWAVYECIVWETDLNGRKYVLFDGRWFAVDQQYAASVLGYVASISVDPSGLPDGTVGEWEEVYNAAVETADPATYALLDRQLFTPTGGGSQIEFCDLLSSGCELVHVKKRSGSATLSHLFAQGSVAADLFLQDQGLRAAVRQNLTTAGKTGHAALIPPDRPVPNDFEVVYAVLVKPGRRAWPPPLPFFSAVNLMHHATRIQNLGFRVSIRHVRLN</sequence>
<dbReference type="InterPro" id="IPR026487">
    <property type="entry name" value="CHP04141"/>
</dbReference>
<name>A0A934VBG5_9BACT</name>
<comment type="caution">
    <text evidence="1">The sequence shown here is derived from an EMBL/GenBank/DDBJ whole genome shotgun (WGS) entry which is preliminary data.</text>
</comment>
<protein>
    <submittedName>
        <fullName evidence="1">TIGR04141 family sporadically distributed protein</fullName>
    </submittedName>
</protein>
<dbReference type="AlphaFoldDB" id="A0A934VBG5"/>
<evidence type="ECO:0000313" key="1">
    <source>
        <dbReference type="EMBL" id="MBK1827358.1"/>
    </source>
</evidence>
<evidence type="ECO:0000313" key="2">
    <source>
        <dbReference type="Proteomes" id="UP000658278"/>
    </source>
</evidence>
<accession>A0A934VBG5</accession>